<dbReference type="EMBL" id="OX596114">
    <property type="protein sequence ID" value="CAI9707610.1"/>
    <property type="molecule type" value="Genomic_DNA"/>
</dbReference>
<name>A0ACB0F3T4_RANTA</name>
<dbReference type="Proteomes" id="UP001162501">
    <property type="component" value="Chromosome 30"/>
</dbReference>
<proteinExistence type="predicted"/>
<evidence type="ECO:0000313" key="2">
    <source>
        <dbReference type="Proteomes" id="UP001162501"/>
    </source>
</evidence>
<gene>
    <name evidence="1" type="ORF">MRATA1EN3_LOCUS18823</name>
</gene>
<sequence length="129" mass="14053">MKESSVLGGSSENQEWMGPAWPEGREQEALVKGVRACHIFQDPWEQALQRQRRQTLGHKEPLDGARPPARRGAGGPGDPDTGTRTRGPLTPVRPDNGRGAADAASALIFPKLKSAARRLRLRPPRFSAV</sequence>
<organism evidence="1 2">
    <name type="scientific">Rangifer tarandus platyrhynchus</name>
    <name type="common">Svalbard reindeer</name>
    <dbReference type="NCBI Taxonomy" id="3082113"/>
    <lineage>
        <taxon>Eukaryota</taxon>
        <taxon>Metazoa</taxon>
        <taxon>Chordata</taxon>
        <taxon>Craniata</taxon>
        <taxon>Vertebrata</taxon>
        <taxon>Euteleostomi</taxon>
        <taxon>Mammalia</taxon>
        <taxon>Eutheria</taxon>
        <taxon>Laurasiatheria</taxon>
        <taxon>Artiodactyla</taxon>
        <taxon>Ruminantia</taxon>
        <taxon>Pecora</taxon>
        <taxon>Cervidae</taxon>
        <taxon>Odocoileinae</taxon>
        <taxon>Rangifer</taxon>
    </lineage>
</organism>
<protein>
    <submittedName>
        <fullName evidence="1">Uncharacterized protein</fullName>
    </submittedName>
</protein>
<evidence type="ECO:0000313" key="1">
    <source>
        <dbReference type="EMBL" id="CAI9707610.1"/>
    </source>
</evidence>
<accession>A0ACB0F3T4</accession>
<reference evidence="1" key="1">
    <citation type="submission" date="2023-05" db="EMBL/GenBank/DDBJ databases">
        <authorList>
            <consortium name="ELIXIR-Norway"/>
        </authorList>
    </citation>
    <scope>NUCLEOTIDE SEQUENCE</scope>
</reference>